<dbReference type="EMBL" id="PTIS01000001">
    <property type="protein sequence ID" value="PPK49730.1"/>
    <property type="molecule type" value="Genomic_DNA"/>
</dbReference>
<keyword evidence="3 5" id="KW-1133">Transmembrane helix</keyword>
<dbReference type="STRING" id="37659.GCA_000703125_02558"/>
<gene>
    <name evidence="7" type="ORF">BD821_101395</name>
</gene>
<dbReference type="RefSeq" id="WP_104409050.1">
    <property type="nucleotide sequence ID" value="NZ_PTIS01000001.1"/>
</dbReference>
<dbReference type="InterPro" id="IPR051533">
    <property type="entry name" value="WaaL-like"/>
</dbReference>
<evidence type="ECO:0000256" key="3">
    <source>
        <dbReference type="ARBA" id="ARBA00022989"/>
    </source>
</evidence>
<feature type="transmembrane region" description="Helical" evidence="5">
    <location>
        <begin position="388"/>
        <end position="407"/>
    </location>
</feature>
<dbReference type="OrthoDB" id="9806320at2"/>
<accession>A0A2S6G1Q6</accession>
<keyword evidence="4 5" id="KW-0472">Membrane</keyword>
<evidence type="ECO:0000256" key="2">
    <source>
        <dbReference type="ARBA" id="ARBA00022692"/>
    </source>
</evidence>
<evidence type="ECO:0000256" key="5">
    <source>
        <dbReference type="SAM" id="Phobius"/>
    </source>
</evidence>
<sequence length="416" mass="47934">MQLSNKVKKTLLFVLNCYLAALLLVPRDFNIYKNVGPADSILCLLFIFYFIAILRSGNIKKYVVLNSKKVFKNKLIKSMLLLFVFMVVSTIYASNKLVSIGEAFRFFSYILIGIMIYLELNNKSFFRMIITNYFVMTGIICIFGIIQFFTGKGISTTVIIMDKVNRVQSTLGNPNAFGAFLVISFFPLLSLLISEKSKKIKWFYGFNLLLISINIVLSFSRNSWLAWTIGIVVLALLYSYKFLYILALGGAGALVFPSMRGRLLQFTDVSQNMSRINIWRVALKMIKEHPFKGIGNGNFSALYDNYVEKYPELWMEDIKGYPSHNSFLKVFSELGVFAFIIFIVVMARIIKTVNFLRKNLKGYYGEFYTGFFISLIVMIILNLFDNIFFAPQVAVHFWIFAFIAEYIRENIVMFNN</sequence>
<evidence type="ECO:0000313" key="8">
    <source>
        <dbReference type="Proteomes" id="UP000239863"/>
    </source>
</evidence>
<dbReference type="InterPro" id="IPR007016">
    <property type="entry name" value="O-antigen_ligase-rel_domated"/>
</dbReference>
<dbReference type="Proteomes" id="UP000239863">
    <property type="component" value="Unassembled WGS sequence"/>
</dbReference>
<feature type="transmembrane region" description="Helical" evidence="5">
    <location>
        <begin position="362"/>
        <end position="381"/>
    </location>
</feature>
<dbReference type="AlphaFoldDB" id="A0A2S6G1Q6"/>
<reference evidence="7 8" key="1">
    <citation type="submission" date="2018-02" db="EMBL/GenBank/DDBJ databases">
        <title>Genomic Encyclopedia of Archaeal and Bacterial Type Strains, Phase II (KMG-II): from individual species to whole genera.</title>
        <authorList>
            <person name="Goeker M."/>
        </authorList>
    </citation>
    <scope>NUCLEOTIDE SEQUENCE [LARGE SCALE GENOMIC DNA]</scope>
    <source>
        <strain evidence="7 8">DSM 15099</strain>
    </source>
</reference>
<dbReference type="PANTHER" id="PTHR37422:SF17">
    <property type="entry name" value="O-ANTIGEN LIGASE"/>
    <property type="match status" value="1"/>
</dbReference>
<feature type="transmembrane region" description="Helical" evidence="5">
    <location>
        <begin position="130"/>
        <end position="149"/>
    </location>
</feature>
<evidence type="ECO:0000313" key="7">
    <source>
        <dbReference type="EMBL" id="PPK49730.1"/>
    </source>
</evidence>
<comment type="subcellular location">
    <subcellularLocation>
        <location evidence="1">Membrane</location>
        <topology evidence="1">Multi-pass membrane protein</topology>
    </subcellularLocation>
</comment>
<organism evidence="7 8">
    <name type="scientific">Clostridium algidicarnis DSM 15099</name>
    <dbReference type="NCBI Taxonomy" id="1121295"/>
    <lineage>
        <taxon>Bacteria</taxon>
        <taxon>Bacillati</taxon>
        <taxon>Bacillota</taxon>
        <taxon>Clostridia</taxon>
        <taxon>Eubacteriales</taxon>
        <taxon>Clostridiaceae</taxon>
        <taxon>Clostridium</taxon>
    </lineage>
</organism>
<evidence type="ECO:0000256" key="4">
    <source>
        <dbReference type="ARBA" id="ARBA00023136"/>
    </source>
</evidence>
<keyword evidence="7" id="KW-0436">Ligase</keyword>
<feature type="transmembrane region" description="Helical" evidence="5">
    <location>
        <begin position="176"/>
        <end position="193"/>
    </location>
</feature>
<dbReference type="Pfam" id="PF04932">
    <property type="entry name" value="Wzy_C"/>
    <property type="match status" value="1"/>
</dbReference>
<keyword evidence="2 5" id="KW-0812">Transmembrane</keyword>
<feature type="transmembrane region" description="Helical" evidence="5">
    <location>
        <begin position="100"/>
        <end position="118"/>
    </location>
</feature>
<name>A0A2S6G1Q6_9CLOT</name>
<feature type="transmembrane region" description="Helical" evidence="5">
    <location>
        <begin position="330"/>
        <end position="350"/>
    </location>
</feature>
<protein>
    <submittedName>
        <fullName evidence="7">O-antigen ligase</fullName>
    </submittedName>
</protein>
<feature type="domain" description="O-antigen ligase-related" evidence="6">
    <location>
        <begin position="207"/>
        <end position="343"/>
    </location>
</feature>
<feature type="transmembrane region" description="Helical" evidence="5">
    <location>
        <begin position="12"/>
        <end position="29"/>
    </location>
</feature>
<feature type="transmembrane region" description="Helical" evidence="5">
    <location>
        <begin position="75"/>
        <end position="94"/>
    </location>
</feature>
<evidence type="ECO:0000256" key="1">
    <source>
        <dbReference type="ARBA" id="ARBA00004141"/>
    </source>
</evidence>
<feature type="transmembrane region" description="Helical" evidence="5">
    <location>
        <begin position="202"/>
        <end position="219"/>
    </location>
</feature>
<dbReference type="GO" id="GO:0016874">
    <property type="term" value="F:ligase activity"/>
    <property type="evidence" value="ECO:0007669"/>
    <property type="project" value="UniProtKB-KW"/>
</dbReference>
<dbReference type="GO" id="GO:0016020">
    <property type="term" value="C:membrane"/>
    <property type="evidence" value="ECO:0007669"/>
    <property type="project" value="UniProtKB-SubCell"/>
</dbReference>
<dbReference type="PANTHER" id="PTHR37422">
    <property type="entry name" value="TEICHURONIC ACID BIOSYNTHESIS PROTEIN TUAE"/>
    <property type="match status" value="1"/>
</dbReference>
<evidence type="ECO:0000259" key="6">
    <source>
        <dbReference type="Pfam" id="PF04932"/>
    </source>
</evidence>
<proteinExistence type="predicted"/>
<feature type="transmembrane region" description="Helical" evidence="5">
    <location>
        <begin position="225"/>
        <end position="256"/>
    </location>
</feature>
<comment type="caution">
    <text evidence="7">The sequence shown here is derived from an EMBL/GenBank/DDBJ whole genome shotgun (WGS) entry which is preliminary data.</text>
</comment>
<feature type="transmembrane region" description="Helical" evidence="5">
    <location>
        <begin position="35"/>
        <end position="54"/>
    </location>
</feature>